<evidence type="ECO:0000313" key="18">
    <source>
        <dbReference type="Proteomes" id="UP000198891"/>
    </source>
</evidence>
<dbReference type="InterPro" id="IPR000719">
    <property type="entry name" value="Prot_kinase_dom"/>
</dbReference>
<feature type="region of interest" description="Disordered" evidence="13">
    <location>
        <begin position="552"/>
        <end position="584"/>
    </location>
</feature>
<evidence type="ECO:0000256" key="7">
    <source>
        <dbReference type="ARBA" id="ARBA00022741"/>
    </source>
</evidence>
<feature type="domain" description="PASTA" evidence="16">
    <location>
        <begin position="491"/>
        <end position="553"/>
    </location>
</feature>
<dbReference type="PANTHER" id="PTHR43289">
    <property type="entry name" value="MITOGEN-ACTIVATED PROTEIN KINASE KINASE KINASE 20-RELATED"/>
    <property type="match status" value="1"/>
</dbReference>
<keyword evidence="6" id="KW-0808">Transferase</keyword>
<evidence type="ECO:0000256" key="4">
    <source>
        <dbReference type="ARBA" id="ARBA00012513"/>
    </source>
</evidence>
<dbReference type="STRING" id="381665.SAMN05216554_3992"/>
<dbReference type="Gene3D" id="3.30.10.20">
    <property type="match status" value="3"/>
</dbReference>
<dbReference type="InterPro" id="IPR005543">
    <property type="entry name" value="PASTA_dom"/>
</dbReference>
<keyword evidence="7" id="KW-0547">Nucleotide-binding</keyword>
<feature type="domain" description="PASTA" evidence="16">
    <location>
        <begin position="421"/>
        <end position="487"/>
    </location>
</feature>
<dbReference type="Gene3D" id="1.10.510.10">
    <property type="entry name" value="Transferase(Phosphotransferase) domain 1"/>
    <property type="match status" value="1"/>
</dbReference>
<evidence type="ECO:0000256" key="9">
    <source>
        <dbReference type="ARBA" id="ARBA00022840"/>
    </source>
</evidence>
<evidence type="ECO:0000256" key="13">
    <source>
        <dbReference type="SAM" id="MobiDB-lite"/>
    </source>
</evidence>
<comment type="subcellular location">
    <subcellularLocation>
        <location evidence="1">Cytoplasm</location>
        <location evidence="1">Cytoskeleton</location>
        <location evidence="1">Microtubule organizing center</location>
        <location evidence="1">Centrosome</location>
    </subcellularLocation>
    <subcellularLocation>
        <location evidence="2">Cytoplasm</location>
        <location evidence="2">Cytoskeleton</location>
        <location evidence="2">Spindle pole</location>
    </subcellularLocation>
</comment>
<evidence type="ECO:0000259" key="16">
    <source>
        <dbReference type="PROSITE" id="PS51178"/>
    </source>
</evidence>
<evidence type="ECO:0000256" key="5">
    <source>
        <dbReference type="ARBA" id="ARBA00022527"/>
    </source>
</evidence>
<evidence type="ECO:0000256" key="2">
    <source>
        <dbReference type="ARBA" id="ARBA00004647"/>
    </source>
</evidence>
<keyword evidence="10" id="KW-0206">Cytoskeleton</keyword>
<feature type="transmembrane region" description="Helical" evidence="14">
    <location>
        <begin position="326"/>
        <end position="346"/>
    </location>
</feature>
<dbReference type="GO" id="GO:0005524">
    <property type="term" value="F:ATP binding"/>
    <property type="evidence" value="ECO:0007669"/>
    <property type="project" value="UniProtKB-KW"/>
</dbReference>
<reference evidence="17 18" key="1">
    <citation type="submission" date="2016-10" db="EMBL/GenBank/DDBJ databases">
        <authorList>
            <person name="de Groot N.N."/>
        </authorList>
    </citation>
    <scope>NUCLEOTIDE SEQUENCE [LARGE SCALE GENOMIC DNA]</scope>
    <source>
        <strain evidence="17 18">CGMCC 4.3491</strain>
    </source>
</reference>
<evidence type="ECO:0000256" key="6">
    <source>
        <dbReference type="ARBA" id="ARBA00022679"/>
    </source>
</evidence>
<comment type="similarity">
    <text evidence="3">Belongs to the protein kinase superfamily. NEK Ser/Thr protein kinase family. NIMA subfamily.</text>
</comment>
<organism evidence="17 18">
    <name type="scientific">Herbiconiux ginsengi</name>
    <dbReference type="NCBI Taxonomy" id="381665"/>
    <lineage>
        <taxon>Bacteria</taxon>
        <taxon>Bacillati</taxon>
        <taxon>Actinomycetota</taxon>
        <taxon>Actinomycetes</taxon>
        <taxon>Micrococcales</taxon>
        <taxon>Microbacteriaceae</taxon>
        <taxon>Herbiconiux</taxon>
    </lineage>
</organism>
<dbReference type="InterPro" id="IPR001245">
    <property type="entry name" value="Ser-Thr/Tyr_kinase_cat_dom"/>
</dbReference>
<keyword evidence="14" id="KW-0812">Transmembrane</keyword>
<evidence type="ECO:0000313" key="17">
    <source>
        <dbReference type="EMBL" id="SDZ45256.1"/>
    </source>
</evidence>
<keyword evidence="5" id="KW-0723">Serine/threonine-protein kinase</keyword>
<feature type="compositionally biased region" description="Basic residues" evidence="13">
    <location>
        <begin position="314"/>
        <end position="325"/>
    </location>
</feature>
<dbReference type="SMART" id="SM00740">
    <property type="entry name" value="PASTA"/>
    <property type="match status" value="3"/>
</dbReference>
<dbReference type="EMBL" id="FNPZ01000004">
    <property type="protein sequence ID" value="SDZ45256.1"/>
    <property type="molecule type" value="Genomic_DNA"/>
</dbReference>
<dbReference type="GO" id="GO:0004674">
    <property type="term" value="F:protein serine/threonine kinase activity"/>
    <property type="evidence" value="ECO:0007669"/>
    <property type="project" value="UniProtKB-KW"/>
</dbReference>
<evidence type="ECO:0000256" key="8">
    <source>
        <dbReference type="ARBA" id="ARBA00022777"/>
    </source>
</evidence>
<dbReference type="InterPro" id="IPR011009">
    <property type="entry name" value="Kinase-like_dom_sf"/>
</dbReference>
<feature type="compositionally biased region" description="Low complexity" evidence="13">
    <location>
        <begin position="562"/>
        <end position="584"/>
    </location>
</feature>
<evidence type="ECO:0000256" key="14">
    <source>
        <dbReference type="SAM" id="Phobius"/>
    </source>
</evidence>
<name>A0A1H3T4S2_9MICO</name>
<dbReference type="GO" id="GO:0000922">
    <property type="term" value="C:spindle pole"/>
    <property type="evidence" value="ECO:0007669"/>
    <property type="project" value="UniProtKB-SubCell"/>
</dbReference>
<accession>A0A1H3T4S2</accession>
<dbReference type="OrthoDB" id="5118759at2"/>
<evidence type="ECO:0000256" key="11">
    <source>
        <dbReference type="ARBA" id="ARBA00047899"/>
    </source>
</evidence>
<evidence type="ECO:0000256" key="10">
    <source>
        <dbReference type="ARBA" id="ARBA00023212"/>
    </source>
</evidence>
<keyword evidence="18" id="KW-1185">Reference proteome</keyword>
<keyword evidence="14" id="KW-1133">Transmembrane helix</keyword>
<dbReference type="Proteomes" id="UP000198891">
    <property type="component" value="Unassembled WGS sequence"/>
</dbReference>
<dbReference type="CDD" id="cd06577">
    <property type="entry name" value="PASTA_pknB"/>
    <property type="match status" value="3"/>
</dbReference>
<comment type="catalytic activity">
    <reaction evidence="12">
        <text>L-seryl-[protein] + ATP = O-phospho-L-seryl-[protein] + ADP + H(+)</text>
        <dbReference type="Rhea" id="RHEA:17989"/>
        <dbReference type="Rhea" id="RHEA-COMP:9863"/>
        <dbReference type="Rhea" id="RHEA-COMP:11604"/>
        <dbReference type="ChEBI" id="CHEBI:15378"/>
        <dbReference type="ChEBI" id="CHEBI:29999"/>
        <dbReference type="ChEBI" id="CHEBI:30616"/>
        <dbReference type="ChEBI" id="CHEBI:83421"/>
        <dbReference type="ChEBI" id="CHEBI:456216"/>
        <dbReference type="EC" id="2.7.11.1"/>
    </reaction>
</comment>
<dbReference type="GO" id="GO:0005813">
    <property type="term" value="C:centrosome"/>
    <property type="evidence" value="ECO:0007669"/>
    <property type="project" value="UniProtKB-SubCell"/>
</dbReference>
<keyword evidence="9" id="KW-0067">ATP-binding</keyword>
<dbReference type="PROSITE" id="PS51178">
    <property type="entry name" value="PASTA"/>
    <property type="match status" value="3"/>
</dbReference>
<evidence type="ECO:0000256" key="12">
    <source>
        <dbReference type="ARBA" id="ARBA00048679"/>
    </source>
</evidence>
<evidence type="ECO:0000256" key="3">
    <source>
        <dbReference type="ARBA" id="ARBA00010886"/>
    </source>
</evidence>
<comment type="catalytic activity">
    <reaction evidence="11">
        <text>L-threonyl-[protein] + ATP = O-phospho-L-threonyl-[protein] + ADP + H(+)</text>
        <dbReference type="Rhea" id="RHEA:46608"/>
        <dbReference type="Rhea" id="RHEA-COMP:11060"/>
        <dbReference type="Rhea" id="RHEA-COMP:11605"/>
        <dbReference type="ChEBI" id="CHEBI:15378"/>
        <dbReference type="ChEBI" id="CHEBI:30013"/>
        <dbReference type="ChEBI" id="CHEBI:30616"/>
        <dbReference type="ChEBI" id="CHEBI:61977"/>
        <dbReference type="ChEBI" id="CHEBI:456216"/>
        <dbReference type="EC" id="2.7.11.1"/>
    </reaction>
</comment>
<feature type="compositionally biased region" description="Acidic residues" evidence="13">
    <location>
        <begin position="275"/>
        <end position="285"/>
    </location>
</feature>
<feature type="domain" description="PASTA" evidence="16">
    <location>
        <begin position="353"/>
        <end position="420"/>
    </location>
</feature>
<dbReference type="Pfam" id="PF07714">
    <property type="entry name" value="PK_Tyr_Ser-Thr"/>
    <property type="match status" value="1"/>
</dbReference>
<evidence type="ECO:0000256" key="1">
    <source>
        <dbReference type="ARBA" id="ARBA00004300"/>
    </source>
</evidence>
<evidence type="ECO:0000259" key="15">
    <source>
        <dbReference type="PROSITE" id="PS50011"/>
    </source>
</evidence>
<dbReference type="AlphaFoldDB" id="A0A1H3T4S2"/>
<dbReference type="EC" id="2.7.11.1" evidence="4"/>
<dbReference type="Pfam" id="PF03793">
    <property type="entry name" value="PASTA"/>
    <property type="match status" value="3"/>
</dbReference>
<keyword evidence="8" id="KW-0418">Kinase</keyword>
<keyword evidence="10" id="KW-0963">Cytoplasm</keyword>
<dbReference type="SMART" id="SM00220">
    <property type="entry name" value="S_TKc"/>
    <property type="match status" value="1"/>
</dbReference>
<feature type="domain" description="Protein kinase" evidence="15">
    <location>
        <begin position="19"/>
        <end position="323"/>
    </location>
</feature>
<dbReference type="Gene3D" id="3.30.200.20">
    <property type="entry name" value="Phosphorylase Kinase, domain 1"/>
    <property type="match status" value="1"/>
</dbReference>
<gene>
    <name evidence="17" type="ORF">SAMN05216554_3992</name>
</gene>
<protein>
    <recommendedName>
        <fullName evidence="4">non-specific serine/threonine protein kinase</fullName>
        <ecNumber evidence="4">2.7.11.1</ecNumber>
    </recommendedName>
</protein>
<keyword evidence="14" id="KW-0472">Membrane</keyword>
<proteinExistence type="inferred from homology"/>
<sequence length="584" mass="60727">MTDGPDRPDPPLPALPDRYRVGALIRSTPVVRMHRGYDEQVDRPVRVTFLRPDHAGDPAHRVLFDSTVAVAVELTHPAVVAVYDVKIEDAGAPGDRWVVGELVDAPTLDEFIVDSELGRHWPHVVLGLARQLANALQAAHAEGIVHGNLGPSTVFLEQTTVGLRVRVDEFGPQPADLAFPLDPAMAKAMWHTFAEQIVYPSPEQRAGRAPTRRSDVYGFGCALAALILLDPVERADDPLSDALARIAARAMSERPVARQNSFVTVLTELDRIETVDDGGGGDDPDSAAGQSPTEVLSFAPPTGPAQRDTGSRPRAQRTRHRRSRRGAVTAVAVAVMIAAVAGFGWANSGVAPRSASVIIPSVAGQTVSDATAALTRIGIGVAGQVSRDDGAVAAGLVTQTDPAAGSQVTTGQTVTLVISTGQHVIAVPQLQGLDLAAARDLLASNRLEAGEIVERDGLNQAGMVLESSPAYGASLGIGGRIDLVVSSGDQRVPGDLVGQAGAAAAQALASAGLSPQVVREKRSDAATDVVVAVSPPTGSSVPLGSIVTITISEWAPPPSSPQPTASPSQTTDPTPSATPRVRDQ</sequence>
<dbReference type="SUPFAM" id="SSF56112">
    <property type="entry name" value="Protein kinase-like (PK-like)"/>
    <property type="match status" value="1"/>
</dbReference>
<dbReference type="PANTHER" id="PTHR43289:SF34">
    <property type="entry name" value="SERINE_THREONINE-PROTEIN KINASE YBDM-RELATED"/>
    <property type="match status" value="1"/>
</dbReference>
<dbReference type="RefSeq" id="WP_092557063.1">
    <property type="nucleotide sequence ID" value="NZ_FNPZ01000004.1"/>
</dbReference>
<dbReference type="PROSITE" id="PS50011">
    <property type="entry name" value="PROTEIN_KINASE_DOM"/>
    <property type="match status" value="1"/>
</dbReference>
<feature type="region of interest" description="Disordered" evidence="13">
    <location>
        <begin position="273"/>
        <end position="325"/>
    </location>
</feature>